<dbReference type="Proteomes" id="UP000485569">
    <property type="component" value="Unassembled WGS sequence"/>
</dbReference>
<dbReference type="InterPro" id="IPR035965">
    <property type="entry name" value="PAS-like_dom_sf"/>
</dbReference>
<dbReference type="SUPFAM" id="SSF55785">
    <property type="entry name" value="PYP-like sensor domain (PAS domain)"/>
    <property type="match status" value="2"/>
</dbReference>
<feature type="domain" description="HD-GYP" evidence="5">
    <location>
        <begin position="619"/>
        <end position="818"/>
    </location>
</feature>
<feature type="domain" description="GGDEF" evidence="4">
    <location>
        <begin position="508"/>
        <end position="637"/>
    </location>
</feature>
<dbReference type="InterPro" id="IPR037522">
    <property type="entry name" value="HD_GYP_dom"/>
</dbReference>
<dbReference type="SMART" id="SM00267">
    <property type="entry name" value="GGDEF"/>
    <property type="match status" value="1"/>
</dbReference>
<dbReference type="Pfam" id="PF13487">
    <property type="entry name" value="HD_5"/>
    <property type="match status" value="1"/>
</dbReference>
<dbReference type="Gene3D" id="3.30.450.20">
    <property type="entry name" value="PAS domain"/>
    <property type="match status" value="2"/>
</dbReference>
<reference evidence="7" key="1">
    <citation type="submission" date="2017-02" db="EMBL/GenBank/DDBJ databases">
        <title>Delving into the versatile metabolic prowess of the omnipresent phylum Bacteroidetes.</title>
        <authorList>
            <person name="Nobu M.K."/>
            <person name="Mei R."/>
            <person name="Narihiro T."/>
            <person name="Kuroda K."/>
            <person name="Liu W.-T."/>
        </authorList>
    </citation>
    <scope>NUCLEOTIDE SEQUENCE</scope>
    <source>
        <strain evidence="7">ADurb.Bin276</strain>
    </source>
</reference>
<keyword evidence="1" id="KW-0472">Membrane</keyword>
<keyword evidence="1" id="KW-1133">Transmembrane helix</keyword>
<dbReference type="InterPro" id="IPR036415">
    <property type="entry name" value="Lamin_tail_dom_sf"/>
</dbReference>
<dbReference type="NCBIfam" id="TIGR00254">
    <property type="entry name" value="GGDEF"/>
    <property type="match status" value="1"/>
</dbReference>
<dbReference type="PANTHER" id="PTHR43155:SF2">
    <property type="entry name" value="CYCLIC DI-GMP PHOSPHODIESTERASE PA4108"/>
    <property type="match status" value="1"/>
</dbReference>
<dbReference type="CDD" id="cd00130">
    <property type="entry name" value="PAS"/>
    <property type="match status" value="1"/>
</dbReference>
<feature type="domain" description="PAC" evidence="3">
    <location>
        <begin position="427"/>
        <end position="479"/>
    </location>
</feature>
<dbReference type="Gene3D" id="3.30.70.270">
    <property type="match status" value="1"/>
</dbReference>
<dbReference type="Pfam" id="PF00932">
    <property type="entry name" value="LTD"/>
    <property type="match status" value="1"/>
</dbReference>
<proteinExistence type="predicted"/>
<dbReference type="PROSITE" id="PS50887">
    <property type="entry name" value="GGDEF"/>
    <property type="match status" value="1"/>
</dbReference>
<dbReference type="PROSITE" id="PS50112">
    <property type="entry name" value="PAS"/>
    <property type="match status" value="1"/>
</dbReference>
<dbReference type="InterPro" id="IPR043128">
    <property type="entry name" value="Rev_trsase/Diguanyl_cyclase"/>
</dbReference>
<name>A0A1V5SZX1_9BACT</name>
<keyword evidence="7" id="KW-0378">Hydrolase</keyword>
<dbReference type="PROSITE" id="PS51841">
    <property type="entry name" value="LTD"/>
    <property type="match status" value="1"/>
</dbReference>
<dbReference type="InterPro" id="IPR000014">
    <property type="entry name" value="PAS"/>
</dbReference>
<comment type="caution">
    <text evidence="7">The sequence shown here is derived from an EMBL/GenBank/DDBJ whole genome shotgun (WGS) entry which is preliminary data.</text>
</comment>
<dbReference type="Pfam" id="PF13426">
    <property type="entry name" value="PAS_9"/>
    <property type="match status" value="2"/>
</dbReference>
<evidence type="ECO:0000259" key="4">
    <source>
        <dbReference type="PROSITE" id="PS50887"/>
    </source>
</evidence>
<dbReference type="InterPro" id="IPR001322">
    <property type="entry name" value="Lamin_tail_dom"/>
</dbReference>
<dbReference type="GO" id="GO:0071111">
    <property type="term" value="F:cyclic-guanylate-specific phosphodiesterase activity"/>
    <property type="evidence" value="ECO:0007669"/>
    <property type="project" value="UniProtKB-EC"/>
</dbReference>
<evidence type="ECO:0000259" key="2">
    <source>
        <dbReference type="PROSITE" id="PS50112"/>
    </source>
</evidence>
<feature type="domain" description="PAS" evidence="2">
    <location>
        <begin position="355"/>
        <end position="410"/>
    </location>
</feature>
<feature type="transmembrane region" description="Helical" evidence="1">
    <location>
        <begin position="201"/>
        <end position="220"/>
    </location>
</feature>
<dbReference type="EC" id="3.1.4.52" evidence="7"/>
<feature type="domain" description="LTD" evidence="6">
    <location>
        <begin position="27"/>
        <end position="149"/>
    </location>
</feature>
<dbReference type="AlphaFoldDB" id="A0A1V5SZX1"/>
<dbReference type="SUPFAM" id="SSF55073">
    <property type="entry name" value="Nucleotide cyclase"/>
    <property type="match status" value="1"/>
</dbReference>
<dbReference type="Gene3D" id="2.60.40.1260">
    <property type="entry name" value="Lamin Tail domain"/>
    <property type="match status" value="1"/>
</dbReference>
<evidence type="ECO:0000259" key="3">
    <source>
        <dbReference type="PROSITE" id="PS50113"/>
    </source>
</evidence>
<dbReference type="CDD" id="cd00077">
    <property type="entry name" value="HDc"/>
    <property type="match status" value="1"/>
</dbReference>
<evidence type="ECO:0000259" key="6">
    <source>
        <dbReference type="PROSITE" id="PS51841"/>
    </source>
</evidence>
<dbReference type="SUPFAM" id="SSF109604">
    <property type="entry name" value="HD-domain/PDEase-like"/>
    <property type="match status" value="1"/>
</dbReference>
<gene>
    <name evidence="7" type="primary">rpfG_4</name>
    <name evidence="7" type="ORF">BWY41_00706</name>
</gene>
<protein>
    <submittedName>
        <fullName evidence="7">Cyclic di-GMP phosphodiesterase response regulator RpfG</fullName>
        <ecNumber evidence="7">3.1.4.52</ecNumber>
    </submittedName>
</protein>
<dbReference type="NCBIfam" id="TIGR00229">
    <property type="entry name" value="sensory_box"/>
    <property type="match status" value="1"/>
</dbReference>
<dbReference type="PROSITE" id="PS50113">
    <property type="entry name" value="PAC"/>
    <property type="match status" value="1"/>
</dbReference>
<accession>A0A1V5SZX1</accession>
<dbReference type="InterPro" id="IPR000160">
    <property type="entry name" value="GGDEF_dom"/>
</dbReference>
<dbReference type="PANTHER" id="PTHR43155">
    <property type="entry name" value="CYCLIC DI-GMP PHOSPHODIESTERASE PA4108-RELATED"/>
    <property type="match status" value="1"/>
</dbReference>
<dbReference type="EMBL" id="MWBQ01000042">
    <property type="protein sequence ID" value="OQA60008.1"/>
    <property type="molecule type" value="Genomic_DNA"/>
</dbReference>
<dbReference type="InterPro" id="IPR003607">
    <property type="entry name" value="HD/PDEase_dom"/>
</dbReference>
<dbReference type="InterPro" id="IPR029787">
    <property type="entry name" value="Nucleotide_cyclase"/>
</dbReference>
<evidence type="ECO:0000259" key="5">
    <source>
        <dbReference type="PROSITE" id="PS51832"/>
    </source>
</evidence>
<dbReference type="SUPFAM" id="SSF74853">
    <property type="entry name" value="Lamin A/C globular tail domain"/>
    <property type="match status" value="1"/>
</dbReference>
<evidence type="ECO:0000256" key="1">
    <source>
        <dbReference type="SAM" id="Phobius"/>
    </source>
</evidence>
<dbReference type="Gene3D" id="1.10.3210.10">
    <property type="entry name" value="Hypothetical protein af1432"/>
    <property type="match status" value="1"/>
</dbReference>
<keyword evidence="1" id="KW-0812">Transmembrane</keyword>
<dbReference type="SMART" id="SM00091">
    <property type="entry name" value="PAS"/>
    <property type="match status" value="2"/>
</dbReference>
<dbReference type="CDD" id="cd01949">
    <property type="entry name" value="GGDEF"/>
    <property type="match status" value="1"/>
</dbReference>
<dbReference type="Pfam" id="PF00990">
    <property type="entry name" value="GGDEF"/>
    <property type="match status" value="1"/>
</dbReference>
<dbReference type="PROSITE" id="PS51832">
    <property type="entry name" value="HD_GYP"/>
    <property type="match status" value="1"/>
</dbReference>
<sequence>MKIRHLYELKSPSYIVVFIIFLFLFWNTSAESFASLLITEFMASNGSIILDQSGKLNDWIEIHNTSSQPIDISGYFISDKLDDPLKWQIPEGYHQETIIPDGGFIVLIADGRPDHGPLHLDFELSKTGESIILTEPDGDTTIDVVTFGPQWKDVSFGRSTTSPETEVFFLSPSPGNPNQGAKTASYWIAGLYLFYKSYRELFLTFFAFLIILTYISIRLFQVLKKLRQVEEKQTSLIQAVPEIILQLDHKGQVEWLNQPGIGFFGENTLGKDCRELFKTAISSVSIEDIIQNQNFGSSLSDAHFITEFPSHKDEFQKIIDWSSSPCLLQGSKKGILLVGRDITQQQYNEKRIKDSEKNYRDLFEKTPIGILKVDVSGEILDINQHMLEILGATHKEEILHTNLANLFVPEQPFFNDDYKQLIKNQVISKDGEYTSRWEKKFWLQYKIFPIFDELGKLKEMIITGENVTAKKEAEDKLQYISLHDSLTGLYNRPFFEEELKRLNTERQHPLSVIIGDVNGLKILNDTFGHLEGDQLLKKTAEILQKCCRQEDIISRWGGDEYAIILPQTDRETAIQICDRIRNECQMQENNLIPISISLGVSTKSLPIQDFKKIIIDAEENMYQEKLIESDHYRRKMLSTFINNLKPKTWHSTDLCRLCLWFGMVLNLPYSEEELMYLADLHDLGKINMDIDFLSQAGPLNEDGWKKIKKHPEIGYRIAQAIHQISTIADTIWAHHERWDGTGYPRGLSKENIPLLARIMAIADAYDAMRCGRPYQSPLTKEEAINELLHYSGSQFDPNLVSLFIKHCPIITSEEMSSN</sequence>
<dbReference type="InterPro" id="IPR000700">
    <property type="entry name" value="PAS-assoc_C"/>
</dbReference>
<organism evidence="7">
    <name type="scientific">Candidatus Atribacter allofermentans</name>
    <dbReference type="NCBI Taxonomy" id="1852833"/>
    <lineage>
        <taxon>Bacteria</taxon>
        <taxon>Pseudomonadati</taxon>
        <taxon>Atribacterota</taxon>
        <taxon>Atribacteria</taxon>
        <taxon>Atribacterales</taxon>
        <taxon>Atribacteraceae</taxon>
        <taxon>Atribacter</taxon>
    </lineage>
</organism>
<evidence type="ECO:0000313" key="7">
    <source>
        <dbReference type="EMBL" id="OQA60008.1"/>
    </source>
</evidence>